<dbReference type="PANTHER" id="PTHR48475">
    <property type="entry name" value="RIBONUCLEASE H"/>
    <property type="match status" value="1"/>
</dbReference>
<dbReference type="PANTHER" id="PTHR48475:SF1">
    <property type="entry name" value="RNASE H TYPE-1 DOMAIN-CONTAINING PROTEIN"/>
    <property type="match status" value="1"/>
</dbReference>
<dbReference type="Pfam" id="PF17921">
    <property type="entry name" value="Integrase_H2C2"/>
    <property type="match status" value="1"/>
</dbReference>
<dbReference type="PROSITE" id="PS50994">
    <property type="entry name" value="INTEGRASE"/>
    <property type="match status" value="1"/>
</dbReference>
<accession>A0AAW2IZP4</accession>
<reference evidence="3" key="1">
    <citation type="submission" date="2020-06" db="EMBL/GenBank/DDBJ databases">
        <authorList>
            <person name="Li T."/>
            <person name="Hu X."/>
            <person name="Zhang T."/>
            <person name="Song X."/>
            <person name="Zhang H."/>
            <person name="Dai N."/>
            <person name="Sheng W."/>
            <person name="Hou X."/>
            <person name="Wei L."/>
        </authorList>
    </citation>
    <scope>NUCLEOTIDE SEQUENCE</scope>
    <source>
        <strain evidence="3">G02</strain>
        <tissue evidence="3">Leaf</tissue>
    </source>
</reference>
<dbReference type="InterPro" id="IPR012337">
    <property type="entry name" value="RNaseH-like_sf"/>
</dbReference>
<dbReference type="Gene3D" id="3.30.420.10">
    <property type="entry name" value="Ribonuclease H-like superfamily/Ribonuclease H"/>
    <property type="match status" value="1"/>
</dbReference>
<dbReference type="EMBL" id="JACGWJ010000865">
    <property type="protein sequence ID" value="KAL0287550.1"/>
    <property type="molecule type" value="Genomic_DNA"/>
</dbReference>
<dbReference type="AlphaFoldDB" id="A0AAW2IZP4"/>
<name>A0AAW2IZP4_SESRA</name>
<dbReference type="Pfam" id="PF00665">
    <property type="entry name" value="rve"/>
    <property type="match status" value="1"/>
</dbReference>
<feature type="coiled-coil region" evidence="1">
    <location>
        <begin position="342"/>
        <end position="376"/>
    </location>
</feature>
<dbReference type="InterPro" id="IPR041588">
    <property type="entry name" value="Integrase_H2C2"/>
</dbReference>
<evidence type="ECO:0000259" key="2">
    <source>
        <dbReference type="PROSITE" id="PS50994"/>
    </source>
</evidence>
<keyword evidence="1" id="KW-0175">Coiled coil</keyword>
<dbReference type="InterPro" id="IPR036397">
    <property type="entry name" value="RNaseH_sf"/>
</dbReference>
<comment type="caution">
    <text evidence="3">The sequence shown here is derived from an EMBL/GenBank/DDBJ whole genome shotgun (WGS) entry which is preliminary data.</text>
</comment>
<proteinExistence type="predicted"/>
<dbReference type="InterPro" id="IPR001584">
    <property type="entry name" value="Integrase_cat-core"/>
</dbReference>
<dbReference type="GO" id="GO:0003676">
    <property type="term" value="F:nucleic acid binding"/>
    <property type="evidence" value="ECO:0007669"/>
    <property type="project" value="InterPro"/>
</dbReference>
<dbReference type="SUPFAM" id="SSF53098">
    <property type="entry name" value="Ribonuclease H-like"/>
    <property type="match status" value="1"/>
</dbReference>
<feature type="domain" description="Integrase catalytic" evidence="2">
    <location>
        <begin position="157"/>
        <end position="316"/>
    </location>
</feature>
<evidence type="ECO:0000313" key="3">
    <source>
        <dbReference type="EMBL" id="KAL0287550.1"/>
    </source>
</evidence>
<reference evidence="3" key="2">
    <citation type="journal article" date="2024" name="Plant">
        <title>Genomic evolution and insights into agronomic trait innovations of Sesamum species.</title>
        <authorList>
            <person name="Miao H."/>
            <person name="Wang L."/>
            <person name="Qu L."/>
            <person name="Liu H."/>
            <person name="Sun Y."/>
            <person name="Le M."/>
            <person name="Wang Q."/>
            <person name="Wei S."/>
            <person name="Zheng Y."/>
            <person name="Lin W."/>
            <person name="Duan Y."/>
            <person name="Cao H."/>
            <person name="Xiong S."/>
            <person name="Wang X."/>
            <person name="Wei L."/>
            <person name="Li C."/>
            <person name="Ma Q."/>
            <person name="Ju M."/>
            <person name="Zhao R."/>
            <person name="Li G."/>
            <person name="Mu C."/>
            <person name="Tian Q."/>
            <person name="Mei H."/>
            <person name="Zhang T."/>
            <person name="Gao T."/>
            <person name="Zhang H."/>
        </authorList>
    </citation>
    <scope>NUCLEOTIDE SEQUENCE</scope>
    <source>
        <strain evidence="3">G02</strain>
    </source>
</reference>
<sequence length="439" mass="51163">MHRVIPPVFSDDEDDMFQEEENYVMKVFEVEEEDWRQPLVDYLKYKKLPNDPRRRTDSRWRAARFIYYKGTLYIQSFEGIFLRCLSDDEKDQAVEEAHSVVCGAHQSGPKLHFRIKRMGYYWLTMVKDCIDYAKRCQACQFHADLIHQPPEPLHPTIASWPFDAWGFNVMRPMTKSSGGHLYILAATDYFSKWSKAVPLKEVKKENVVDLIRINIIYSYGVPRYIITDNGKPFCNSLIDKLCQKFGFKQRNFSIYYAADDGLAEAFNKTLCSLLKKVVAKSKRDWHERIGEALWAYRTTVRTLTQSTPYALVYGVEAVLPLEQQIPSLRIAIQEGFTEEENARIQLEELEALDEKRLEAQQRLECYQARLSKAFNKKVRPRSFQVGDLALAVRRPIITTHRTENKFLSKWHGPYVVKEAYTNGAYKLVAENGLRIGPIN</sequence>
<dbReference type="Gene3D" id="1.10.340.70">
    <property type="match status" value="1"/>
</dbReference>
<gene>
    <name evidence="3" type="ORF">Sradi_7122600</name>
</gene>
<dbReference type="GO" id="GO:0015074">
    <property type="term" value="P:DNA integration"/>
    <property type="evidence" value="ECO:0007669"/>
    <property type="project" value="InterPro"/>
</dbReference>
<protein>
    <recommendedName>
        <fullName evidence="2">Integrase catalytic domain-containing protein</fullName>
    </recommendedName>
</protein>
<organism evidence="3">
    <name type="scientific">Sesamum radiatum</name>
    <name type="common">Black benniseed</name>
    <dbReference type="NCBI Taxonomy" id="300843"/>
    <lineage>
        <taxon>Eukaryota</taxon>
        <taxon>Viridiplantae</taxon>
        <taxon>Streptophyta</taxon>
        <taxon>Embryophyta</taxon>
        <taxon>Tracheophyta</taxon>
        <taxon>Spermatophyta</taxon>
        <taxon>Magnoliopsida</taxon>
        <taxon>eudicotyledons</taxon>
        <taxon>Gunneridae</taxon>
        <taxon>Pentapetalae</taxon>
        <taxon>asterids</taxon>
        <taxon>lamiids</taxon>
        <taxon>Lamiales</taxon>
        <taxon>Pedaliaceae</taxon>
        <taxon>Sesamum</taxon>
    </lineage>
</organism>
<evidence type="ECO:0000256" key="1">
    <source>
        <dbReference type="SAM" id="Coils"/>
    </source>
</evidence>